<organism evidence="1 2">
    <name type="scientific">Gigaspora rosea</name>
    <dbReference type="NCBI Taxonomy" id="44941"/>
    <lineage>
        <taxon>Eukaryota</taxon>
        <taxon>Fungi</taxon>
        <taxon>Fungi incertae sedis</taxon>
        <taxon>Mucoromycota</taxon>
        <taxon>Glomeromycotina</taxon>
        <taxon>Glomeromycetes</taxon>
        <taxon>Diversisporales</taxon>
        <taxon>Gigasporaceae</taxon>
        <taxon>Gigaspora</taxon>
    </lineage>
</organism>
<evidence type="ECO:0000313" key="2">
    <source>
        <dbReference type="Proteomes" id="UP000266673"/>
    </source>
</evidence>
<gene>
    <name evidence="1" type="ORF">C2G38_2181824</name>
</gene>
<dbReference type="AlphaFoldDB" id="A0A397VER5"/>
<evidence type="ECO:0000313" key="1">
    <source>
        <dbReference type="EMBL" id="RIB19449.1"/>
    </source>
</evidence>
<name>A0A397VER5_9GLOM</name>
<protein>
    <submittedName>
        <fullName evidence="1">Uncharacterized protein</fullName>
    </submittedName>
</protein>
<dbReference type="EMBL" id="QKWP01000473">
    <property type="protein sequence ID" value="RIB19449.1"/>
    <property type="molecule type" value="Genomic_DNA"/>
</dbReference>
<dbReference type="OrthoDB" id="2447694at2759"/>
<sequence length="226" mass="26141">MNLRLFYIFKRNFTPTIASYKAKSLKYLKEALNIHYKNINSANEIFDPLSENIQINNDLFVGNLTRKELLVAIPKSPILKKLNNDNKLLLVIYLNDIILNKKQSKEIQETFTDLLVCYLLMELRLNKHSFTLKLQPDFSFSVFDKDISAKVEFSILKKSAMILIDGDKHIHSLMKETEYGESQISAKILVCAFTNFDNTISPTIGESQTVYTIKVIGTRLYFTKHF</sequence>
<dbReference type="Proteomes" id="UP000266673">
    <property type="component" value="Unassembled WGS sequence"/>
</dbReference>
<keyword evidence="2" id="KW-1185">Reference proteome</keyword>
<comment type="caution">
    <text evidence="1">The sequence shown here is derived from an EMBL/GenBank/DDBJ whole genome shotgun (WGS) entry which is preliminary data.</text>
</comment>
<proteinExistence type="predicted"/>
<reference evidence="1 2" key="1">
    <citation type="submission" date="2018-06" db="EMBL/GenBank/DDBJ databases">
        <title>Comparative genomics reveals the genomic features of Rhizophagus irregularis, R. cerebriforme, R. diaphanum and Gigaspora rosea, and their symbiotic lifestyle signature.</title>
        <authorList>
            <person name="Morin E."/>
            <person name="San Clemente H."/>
            <person name="Chen E.C.H."/>
            <person name="De La Providencia I."/>
            <person name="Hainaut M."/>
            <person name="Kuo A."/>
            <person name="Kohler A."/>
            <person name="Murat C."/>
            <person name="Tang N."/>
            <person name="Roy S."/>
            <person name="Loubradou J."/>
            <person name="Henrissat B."/>
            <person name="Grigoriev I.V."/>
            <person name="Corradi N."/>
            <person name="Roux C."/>
            <person name="Martin F.M."/>
        </authorList>
    </citation>
    <scope>NUCLEOTIDE SEQUENCE [LARGE SCALE GENOMIC DNA]</scope>
    <source>
        <strain evidence="1 2">DAOM 194757</strain>
    </source>
</reference>
<accession>A0A397VER5</accession>